<dbReference type="PANTHER" id="PTHR36174">
    <property type="entry name" value="LIPID II:GLYCINE GLYCYLTRANSFERASE"/>
    <property type="match status" value="1"/>
</dbReference>
<dbReference type="EMBL" id="CP086654">
    <property type="protein sequence ID" value="UEX89417.1"/>
    <property type="molecule type" value="Genomic_DNA"/>
</dbReference>
<keyword evidence="10" id="KW-1185">Reference proteome</keyword>
<sequence>MKFEVLTPDEYHHFIQHQFKQYTQSLEHYESKTKNAARIDLLGVKDDQGQVIAAGLFTSAPLLKYFNYVYSHRGPILDYDNEALVQYYFNELKHYFKKRRTLFILTDPYIIRTLRDYKGTILKQNDNTNWMNRLNQLGFKHQGYTTGYSELSQARWLSILDLSEKDEQALLKQMDYNTAHSIKKAMNMGVEVRTLSIDEIDTFYALYQKAEIKHGFSLFSKPYFKSFLKNYPTISTMKLAYVNLNKHIALLKTKAHDVNEIIHGMSASHTKPLSKKKQNKLNEQLIIYNKLEKDIVEAQQLRVKYGDTLDLAAAIFAENNNELVYLFSGSDPIFNKFMGNYVLQWHMIQHAKSQNLERYNFYGITGNFSKEAKDYGVLQFKKGFGGYVEELVGDFICVTNPLIYRIYQLKNKFSFK</sequence>
<accession>A0ABY3PAT2</accession>
<evidence type="ECO:0000256" key="7">
    <source>
        <dbReference type="ARBA" id="ARBA00023315"/>
    </source>
</evidence>
<evidence type="ECO:0000256" key="1">
    <source>
        <dbReference type="ARBA" id="ARBA00004496"/>
    </source>
</evidence>
<proteinExistence type="inferred from homology"/>
<keyword evidence="4" id="KW-0808">Transferase</keyword>
<dbReference type="Proteomes" id="UP001197626">
    <property type="component" value="Chromosome"/>
</dbReference>
<protein>
    <submittedName>
        <fullName evidence="9">Aminoacyltransferase</fullName>
    </submittedName>
</protein>
<dbReference type="InterPro" id="IPR050644">
    <property type="entry name" value="PG_Glycine_Bridge_Synth"/>
</dbReference>
<keyword evidence="5" id="KW-0133">Cell shape</keyword>
<evidence type="ECO:0000256" key="5">
    <source>
        <dbReference type="ARBA" id="ARBA00022960"/>
    </source>
</evidence>
<evidence type="ECO:0000256" key="4">
    <source>
        <dbReference type="ARBA" id="ARBA00022679"/>
    </source>
</evidence>
<dbReference type="InterPro" id="IPR003447">
    <property type="entry name" value="FEMABX"/>
</dbReference>
<reference evidence="9 10" key="1">
    <citation type="journal article" date="2022" name="Pathogens">
        <title>Staphylococcus ratti sp. nov. Isolated from a Lab Rat.</title>
        <authorList>
            <person name="Kovarovic V."/>
            <person name="Sedlacek I."/>
            <person name="Petras P."/>
            <person name="Kralova S."/>
            <person name="Maslanova I."/>
            <person name="Svec P."/>
            <person name="Neumann-Schaal M."/>
            <person name="Botka T."/>
            <person name="Gelbicova T."/>
            <person name="Stankova E."/>
            <person name="Doskar J."/>
            <person name="Pantucek R."/>
        </authorList>
    </citation>
    <scope>NUCLEOTIDE SEQUENCE [LARGE SCALE GENOMIC DNA]</scope>
    <source>
        <strain evidence="9 10">CCM 9025</strain>
    </source>
</reference>
<name>A0ABY3PAT2_9STAP</name>
<evidence type="ECO:0000256" key="3">
    <source>
        <dbReference type="ARBA" id="ARBA00022490"/>
    </source>
</evidence>
<dbReference type="Gene3D" id="3.40.630.30">
    <property type="match status" value="2"/>
</dbReference>
<evidence type="ECO:0000313" key="9">
    <source>
        <dbReference type="EMBL" id="UEX89417.1"/>
    </source>
</evidence>
<dbReference type="PROSITE" id="PS51191">
    <property type="entry name" value="FEMABX"/>
    <property type="match status" value="1"/>
</dbReference>
<keyword evidence="6" id="KW-0573">Peptidoglycan synthesis</keyword>
<dbReference type="Pfam" id="PF02388">
    <property type="entry name" value="FemAB"/>
    <property type="match status" value="1"/>
</dbReference>
<dbReference type="RefSeq" id="WP_229291917.1">
    <property type="nucleotide sequence ID" value="NZ_CP086654.1"/>
</dbReference>
<dbReference type="Gene3D" id="1.20.58.90">
    <property type="match status" value="1"/>
</dbReference>
<comment type="similarity">
    <text evidence="2">Belongs to the FemABX family.</text>
</comment>
<dbReference type="PANTHER" id="PTHR36174:SF2">
    <property type="entry name" value="AMINOACYLTRANSFERASE FEMA"/>
    <property type="match status" value="1"/>
</dbReference>
<keyword evidence="7" id="KW-0012">Acyltransferase</keyword>
<organism evidence="9 10">
    <name type="scientific">Staphylococcus ratti</name>
    <dbReference type="NCBI Taxonomy" id="2892440"/>
    <lineage>
        <taxon>Bacteria</taxon>
        <taxon>Bacillati</taxon>
        <taxon>Bacillota</taxon>
        <taxon>Bacilli</taxon>
        <taxon>Bacillales</taxon>
        <taxon>Staphylococcaceae</taxon>
        <taxon>Staphylococcus</taxon>
    </lineage>
</organism>
<keyword evidence="3" id="KW-0963">Cytoplasm</keyword>
<gene>
    <name evidence="9" type="ORF">LN051_07475</name>
</gene>
<evidence type="ECO:0000256" key="2">
    <source>
        <dbReference type="ARBA" id="ARBA00009943"/>
    </source>
</evidence>
<evidence type="ECO:0000256" key="8">
    <source>
        <dbReference type="ARBA" id="ARBA00023316"/>
    </source>
</evidence>
<dbReference type="InterPro" id="IPR016181">
    <property type="entry name" value="Acyl_CoA_acyltransferase"/>
</dbReference>
<dbReference type="SUPFAM" id="SSF55729">
    <property type="entry name" value="Acyl-CoA N-acyltransferases (Nat)"/>
    <property type="match status" value="2"/>
</dbReference>
<evidence type="ECO:0000313" key="10">
    <source>
        <dbReference type="Proteomes" id="UP001197626"/>
    </source>
</evidence>
<keyword evidence="8" id="KW-0961">Cell wall biogenesis/degradation</keyword>
<evidence type="ECO:0000256" key="6">
    <source>
        <dbReference type="ARBA" id="ARBA00022984"/>
    </source>
</evidence>
<comment type="subcellular location">
    <subcellularLocation>
        <location evidence="1">Cytoplasm</location>
    </subcellularLocation>
</comment>